<evidence type="ECO:0000313" key="1">
    <source>
        <dbReference type="EMBL" id="TGX97559.1"/>
    </source>
</evidence>
<protein>
    <submittedName>
        <fullName evidence="1">Uncharacterized protein</fullName>
    </submittedName>
</protein>
<accession>A0AC61QX91</accession>
<proteinExistence type="predicted"/>
<evidence type="ECO:0000313" key="2">
    <source>
        <dbReference type="Proteomes" id="UP000307720"/>
    </source>
</evidence>
<name>A0AC61QX91_9FIRM</name>
<dbReference type="EMBL" id="SRZB01000029">
    <property type="protein sequence ID" value="TGX97559.1"/>
    <property type="molecule type" value="Genomic_DNA"/>
</dbReference>
<keyword evidence="2" id="KW-1185">Reference proteome</keyword>
<sequence>MQESKYAKYKSCFLLTTFIICMSGCAENQNGEETITNEKAFGDENTVTEEQNVSTEAKLNFDGLY</sequence>
<reference evidence="1" key="1">
    <citation type="submission" date="2019-04" db="EMBL/GenBank/DDBJ databases">
        <title>Microbes associate with the intestines of laboratory mice.</title>
        <authorList>
            <person name="Navarre W."/>
            <person name="Wong E."/>
            <person name="Huang K."/>
            <person name="Tropini C."/>
            <person name="Ng K."/>
            <person name="Yu B."/>
        </authorList>
    </citation>
    <scope>NUCLEOTIDE SEQUENCE</scope>
    <source>
        <strain evidence="1">NM72_1-8</strain>
    </source>
</reference>
<dbReference type="Proteomes" id="UP000307720">
    <property type="component" value="Unassembled WGS sequence"/>
</dbReference>
<comment type="caution">
    <text evidence="1">The sequence shown here is derived from an EMBL/GenBank/DDBJ whole genome shotgun (WGS) entry which is preliminary data.</text>
</comment>
<organism evidence="1 2">
    <name type="scientific">Hominisplanchenecus murintestinalis</name>
    <dbReference type="NCBI Taxonomy" id="2941517"/>
    <lineage>
        <taxon>Bacteria</taxon>
        <taxon>Bacillati</taxon>
        <taxon>Bacillota</taxon>
        <taxon>Clostridia</taxon>
        <taxon>Lachnospirales</taxon>
        <taxon>Lachnospiraceae</taxon>
        <taxon>Hominisplanchenecus</taxon>
    </lineage>
</organism>
<gene>
    <name evidence="1" type="ORF">E5357_12030</name>
</gene>